<feature type="transmembrane region" description="Helical" evidence="8">
    <location>
        <begin position="465"/>
        <end position="490"/>
    </location>
</feature>
<evidence type="ECO:0000313" key="11">
    <source>
        <dbReference type="EMBL" id="EFO81280.1"/>
    </source>
</evidence>
<dbReference type="Gene3D" id="3.40.50.2000">
    <property type="entry name" value="Glycogen Phosphorylase B"/>
    <property type="match status" value="2"/>
</dbReference>
<keyword evidence="2" id="KW-1003">Cell membrane</keyword>
<feature type="transmembrane region" description="Helical" evidence="8">
    <location>
        <begin position="655"/>
        <end position="673"/>
    </location>
</feature>
<feature type="domain" description="Glycosyltransferase subfamily 4-like N-terminal" evidence="10">
    <location>
        <begin position="15"/>
        <end position="171"/>
    </location>
</feature>
<keyword evidence="4 11" id="KW-0808">Transferase</keyword>
<evidence type="ECO:0000256" key="7">
    <source>
        <dbReference type="ARBA" id="ARBA00023136"/>
    </source>
</evidence>
<dbReference type="Pfam" id="PF13439">
    <property type="entry name" value="Glyco_transf_4"/>
    <property type="match status" value="1"/>
</dbReference>
<feature type="transmembrane region" description="Helical" evidence="8">
    <location>
        <begin position="535"/>
        <end position="559"/>
    </location>
</feature>
<evidence type="ECO:0000256" key="4">
    <source>
        <dbReference type="ARBA" id="ARBA00022679"/>
    </source>
</evidence>
<keyword evidence="5 8" id="KW-0812">Transmembrane</keyword>
<evidence type="ECO:0000256" key="2">
    <source>
        <dbReference type="ARBA" id="ARBA00022475"/>
    </source>
</evidence>
<dbReference type="Proteomes" id="UP000054010">
    <property type="component" value="Unassembled WGS sequence"/>
</dbReference>
<dbReference type="Pfam" id="PF03706">
    <property type="entry name" value="LPG_synthase_TM"/>
    <property type="match status" value="1"/>
</dbReference>
<evidence type="ECO:0000313" key="12">
    <source>
        <dbReference type="Proteomes" id="UP000054010"/>
    </source>
</evidence>
<feature type="transmembrane region" description="Helical" evidence="8">
    <location>
        <begin position="627"/>
        <end position="648"/>
    </location>
</feature>
<evidence type="ECO:0000256" key="3">
    <source>
        <dbReference type="ARBA" id="ARBA00022676"/>
    </source>
</evidence>
<dbReference type="HOGENOM" id="CLU_383947_0_0_0"/>
<dbReference type="AlphaFoldDB" id="E1IC18"/>
<dbReference type="GO" id="GO:0005886">
    <property type="term" value="C:plasma membrane"/>
    <property type="evidence" value="ECO:0007669"/>
    <property type="project" value="UniProtKB-SubCell"/>
</dbReference>
<dbReference type="InterPro" id="IPR022791">
    <property type="entry name" value="L-PG_synthase/AglD"/>
</dbReference>
<comment type="caution">
    <text evidence="11">The sequence shown here is derived from an EMBL/GenBank/DDBJ whole genome shotgun (WGS) entry which is preliminary data.</text>
</comment>
<feature type="transmembrane region" description="Helical" evidence="8">
    <location>
        <begin position="511"/>
        <end position="529"/>
    </location>
</feature>
<feature type="transmembrane region" description="Helical" evidence="8">
    <location>
        <begin position="396"/>
        <end position="416"/>
    </location>
</feature>
<gene>
    <name evidence="11" type="ORF">OSCT_0869</name>
</gene>
<accession>E1IC18</accession>
<dbReference type="InterPro" id="IPR001296">
    <property type="entry name" value="Glyco_trans_1"/>
</dbReference>
<dbReference type="InterPro" id="IPR028098">
    <property type="entry name" value="Glyco_trans_4-like_N"/>
</dbReference>
<keyword evidence="6 8" id="KW-1133">Transmembrane helix</keyword>
<evidence type="ECO:0000256" key="6">
    <source>
        <dbReference type="ARBA" id="ARBA00022989"/>
    </source>
</evidence>
<evidence type="ECO:0000256" key="8">
    <source>
        <dbReference type="SAM" id="Phobius"/>
    </source>
</evidence>
<evidence type="ECO:0000259" key="10">
    <source>
        <dbReference type="Pfam" id="PF13439"/>
    </source>
</evidence>
<dbReference type="PANTHER" id="PTHR12526:SF510">
    <property type="entry name" value="D-INOSITOL 3-PHOSPHATE GLYCOSYLTRANSFERASE"/>
    <property type="match status" value="1"/>
</dbReference>
<organism evidence="11 12">
    <name type="scientific">Oscillochloris trichoides DG-6</name>
    <dbReference type="NCBI Taxonomy" id="765420"/>
    <lineage>
        <taxon>Bacteria</taxon>
        <taxon>Bacillati</taxon>
        <taxon>Chloroflexota</taxon>
        <taxon>Chloroflexia</taxon>
        <taxon>Chloroflexales</taxon>
        <taxon>Chloroflexineae</taxon>
        <taxon>Oscillochloridaceae</taxon>
        <taxon>Oscillochloris</taxon>
    </lineage>
</organism>
<feature type="transmembrane region" description="Helical" evidence="8">
    <location>
        <begin position="428"/>
        <end position="453"/>
    </location>
</feature>
<evidence type="ECO:0000256" key="1">
    <source>
        <dbReference type="ARBA" id="ARBA00004651"/>
    </source>
</evidence>
<dbReference type="Pfam" id="PF00534">
    <property type="entry name" value="Glycos_transf_1"/>
    <property type="match status" value="1"/>
</dbReference>
<evidence type="ECO:0000259" key="9">
    <source>
        <dbReference type="Pfam" id="PF00534"/>
    </source>
</evidence>
<dbReference type="GO" id="GO:0016757">
    <property type="term" value="F:glycosyltransferase activity"/>
    <property type="evidence" value="ECO:0007669"/>
    <property type="project" value="UniProtKB-KW"/>
</dbReference>
<reference evidence="11 12" key="1">
    <citation type="journal article" date="2011" name="J. Bacteriol.">
        <title>Draft genome sequence of the anoxygenic filamentous phototrophic bacterium Oscillochloris trichoides subsp. DG-6.</title>
        <authorList>
            <person name="Kuznetsov B.B."/>
            <person name="Ivanovsky R.N."/>
            <person name="Keppen O.I."/>
            <person name="Sukhacheva M.V."/>
            <person name="Bumazhkin B.K."/>
            <person name="Patutina E.O."/>
            <person name="Beletsky A.V."/>
            <person name="Mardanov A.V."/>
            <person name="Baslerov R.V."/>
            <person name="Panteleeva A.N."/>
            <person name="Kolganova T.V."/>
            <person name="Ravin N.V."/>
            <person name="Skryabin K.G."/>
        </authorList>
    </citation>
    <scope>NUCLEOTIDE SEQUENCE [LARGE SCALE GENOMIC DNA]</scope>
    <source>
        <strain evidence="11 12">DG-6</strain>
    </source>
</reference>
<keyword evidence="7 8" id="KW-0472">Membrane</keyword>
<dbReference type="EMBL" id="ADVR01000018">
    <property type="protein sequence ID" value="EFO81280.1"/>
    <property type="molecule type" value="Genomic_DNA"/>
</dbReference>
<evidence type="ECO:0000256" key="5">
    <source>
        <dbReference type="ARBA" id="ARBA00022692"/>
    </source>
</evidence>
<comment type="subcellular location">
    <subcellularLocation>
        <location evidence="1">Cell membrane</location>
        <topology evidence="1">Multi-pass membrane protein</topology>
    </subcellularLocation>
</comment>
<proteinExistence type="predicted"/>
<protein>
    <submittedName>
        <fullName evidence="11">Glycosyl transferase, group 1</fullName>
    </submittedName>
</protein>
<sequence>MLMRVVFIIDHLRHDGTQQVLKQLVAGLRTRQHHIAVICLNSSWDAQLVADLRAMGAEVRIVGRWRLITGYGILYLWYWLRQPQYDVAITLLFASDVLGRIIARLAGVPRIISSIRARNTNYAGWQRALVRATMPFADAVVVNSSTTLPWAIEHEGAHPDRTTVILNGVDASAYRQPYTGAELRAMFGIAPDQYVIGCVGRLTPQKGQDLLLEALAQLEAQHVHLLLIGHGETEAALRDLAQSRGIAERVHVAGYRRDVACILGALDLYVHPARFEGMPNALLEAMAAGCPCIATAADGSRELIEDGLSGWLVPVDDAAALSHAIHFALAHPEVARQYGIAAQQRAEKRFSIKKMVESWEMLFEKRFCSKKRGFVMGVLFAKIQIKLQKIVQQTNIWVVLKVLLAMILIVIVFFQVNPRDLLNFWQGINLYWLPISLISYLMVIWITAIRYWILVDRKIHQVHAIGMTVIQTIIGNFFASSAGAISYIMLLRGRHSVQLSHGIASVLLSRLGDLIGLTLGLVCASILIWSQITPLHWLIGILIFLLFVVLVSIFLVYIFRQPALHLLKSILHITRLDRLDLIRRSVGQISILIEQSPQQIKASFGPFLFSSMVLLLVNVVFNYTTQYMFGVFIGVWELVFVFAVTQLLFIIPVHVFGGLGIYEITAIYLYALVGVPDEQLAPLVISSRIYLYLLNLFIMLYLPIESYIDTKTQDVPSSDQ</sequence>
<feature type="transmembrane region" description="Helical" evidence="8">
    <location>
        <begin position="679"/>
        <end position="702"/>
    </location>
</feature>
<dbReference type="STRING" id="765420.OSCT_0869"/>
<feature type="domain" description="Glycosyl transferase family 1" evidence="9">
    <location>
        <begin position="183"/>
        <end position="344"/>
    </location>
</feature>
<name>E1IC18_9CHLR</name>
<feature type="transmembrane region" description="Helical" evidence="8">
    <location>
        <begin position="602"/>
        <end position="621"/>
    </location>
</feature>
<keyword evidence="3" id="KW-0328">Glycosyltransferase</keyword>
<dbReference type="SUPFAM" id="SSF53756">
    <property type="entry name" value="UDP-Glycosyltransferase/glycogen phosphorylase"/>
    <property type="match status" value="1"/>
</dbReference>
<keyword evidence="12" id="KW-1185">Reference proteome</keyword>
<dbReference type="eggNOG" id="COG0438">
    <property type="taxonomic scope" value="Bacteria"/>
</dbReference>
<dbReference type="PANTHER" id="PTHR12526">
    <property type="entry name" value="GLYCOSYLTRANSFERASE"/>
    <property type="match status" value="1"/>
</dbReference>